<evidence type="ECO:0000313" key="1">
    <source>
        <dbReference type="EMBL" id="QKU34147.1"/>
    </source>
</evidence>
<dbReference type="KEGG" id="vg:80517457"/>
<name>A0A6N1NML9_9VIRU</name>
<accession>A0A6N1NML9</accession>
<reference evidence="1" key="1">
    <citation type="submission" date="2017-06" db="EMBL/GenBank/DDBJ databases">
        <authorList>
            <person name="Assis F.L."/>
            <person name="Abrahao J.S."/>
            <person name="Silva L."/>
            <person name="Khalil J.B."/>
            <person name="Rodrigues R."/>
            <person name="Silva L.S."/>
            <person name="Boratto P."/>
            <person name="Andrade M."/>
            <person name="Kroon E.G."/>
            <person name="Ribeiro B."/>
            <person name="Bergier I."/>
            <person name="Seligmann H."/>
            <person name="Ghigo E."/>
            <person name="Colson P."/>
            <person name="Levasseur A."/>
            <person name="Raoult D."/>
            <person name="Scola B.L."/>
        </authorList>
    </citation>
    <scope>NUCLEOTIDE SEQUENCE</scope>
    <source>
        <strain evidence="1">Deep ocean</strain>
    </source>
</reference>
<dbReference type="RefSeq" id="YP_010780766.1">
    <property type="nucleotide sequence ID" value="NC_075038.1"/>
</dbReference>
<organism evidence="1">
    <name type="scientific">Tupanvirus deep ocean</name>
    <dbReference type="NCBI Taxonomy" id="2126984"/>
    <lineage>
        <taxon>Viruses</taxon>
        <taxon>Varidnaviria</taxon>
        <taxon>Bamfordvirae</taxon>
        <taxon>Nucleocytoviricota</taxon>
        <taxon>Megaviricetes</taxon>
        <taxon>Imitervirales</taxon>
        <taxon>Mimiviridae</taxon>
        <taxon>Megamimivirinae</taxon>
        <taxon>Tupanvirus</taxon>
        <taxon>Tupanvirus altamarinense</taxon>
    </lineage>
</organism>
<dbReference type="GeneID" id="80517457"/>
<protein>
    <submittedName>
        <fullName evidence="1">Uncharacterized protein</fullName>
    </submittedName>
</protein>
<proteinExistence type="predicted"/>
<reference evidence="1" key="2">
    <citation type="journal article" date="2018" name="Nat. Commun.">
        <title>Tailed giant Tupanvirus possesses the most complete translational apparatus of the known virosphere.</title>
        <authorList>
            <person name="Abrahao J."/>
            <person name="Silva L."/>
            <person name="Silva L.S."/>
            <person name="Khalil J.Y.B."/>
            <person name="Rodrigues R."/>
            <person name="Arantes T."/>
            <person name="Assis F."/>
            <person name="Boratto P."/>
            <person name="Andrade M."/>
            <person name="Kroon E.G."/>
            <person name="Ribeiro B."/>
            <person name="Bergier I."/>
            <person name="Seligmann H."/>
            <person name="Ghigo E."/>
            <person name="Colson P."/>
            <person name="Levasseur A."/>
            <person name="Kroemer G."/>
            <person name="Raoult D."/>
            <person name="La Scola B."/>
        </authorList>
    </citation>
    <scope>NUCLEOTIDE SEQUENCE [LARGE SCALE GENOMIC DNA]</scope>
    <source>
        <strain evidence="1">Deep ocean</strain>
    </source>
</reference>
<sequence length="155" mass="18294">MSAEQSMTFEKTFEKLVTNGWVESNSPKNRKKIYALLNEKKINYRTQVIGYTSGKRCLSRWSGCRSIGWDLGRIVKWIAQKRILESDLREACEVSGDFDFDKIKSIFSTEVSTHKKYEIIQREWGYRLGWVKWTPFDYCSLRKTIVRIELVSSEM</sequence>
<dbReference type="EMBL" id="MF405918">
    <property type="protein sequence ID" value="QKU34147.1"/>
    <property type="molecule type" value="Genomic_DNA"/>
</dbReference>